<proteinExistence type="predicted"/>
<accession>A0ABW0NS90</accession>
<evidence type="ECO:0000256" key="2">
    <source>
        <dbReference type="ARBA" id="ARBA00022676"/>
    </source>
</evidence>
<evidence type="ECO:0000313" key="6">
    <source>
        <dbReference type="EMBL" id="MFC5503390.1"/>
    </source>
</evidence>
<evidence type="ECO:0000259" key="4">
    <source>
        <dbReference type="Pfam" id="PF00534"/>
    </source>
</evidence>
<dbReference type="EMBL" id="JBHSMG010000005">
    <property type="protein sequence ID" value="MFC5503390.1"/>
    <property type="molecule type" value="Genomic_DNA"/>
</dbReference>
<evidence type="ECO:0000313" key="7">
    <source>
        <dbReference type="Proteomes" id="UP001596039"/>
    </source>
</evidence>
<dbReference type="Pfam" id="PF13439">
    <property type="entry name" value="Glyco_transf_4"/>
    <property type="match status" value="1"/>
</dbReference>
<reference evidence="7" key="1">
    <citation type="journal article" date="2019" name="Int. J. Syst. Evol. Microbiol.">
        <title>The Global Catalogue of Microorganisms (GCM) 10K type strain sequencing project: providing services to taxonomists for standard genome sequencing and annotation.</title>
        <authorList>
            <consortium name="The Broad Institute Genomics Platform"/>
            <consortium name="The Broad Institute Genome Sequencing Center for Infectious Disease"/>
            <person name="Wu L."/>
            <person name="Ma J."/>
        </authorList>
    </citation>
    <scope>NUCLEOTIDE SEQUENCE [LARGE SCALE GENOMIC DNA]</scope>
    <source>
        <strain evidence="7">CGMCC 4.6997</strain>
    </source>
</reference>
<dbReference type="InterPro" id="IPR001296">
    <property type="entry name" value="Glyco_trans_1"/>
</dbReference>
<dbReference type="CDD" id="cd03801">
    <property type="entry name" value="GT4_PimA-like"/>
    <property type="match status" value="1"/>
</dbReference>
<dbReference type="PANTHER" id="PTHR45947">
    <property type="entry name" value="SULFOQUINOVOSYL TRANSFERASE SQD2"/>
    <property type="match status" value="1"/>
</dbReference>
<keyword evidence="2 6" id="KW-0328">Glycosyltransferase</keyword>
<dbReference type="RefSeq" id="WP_386741106.1">
    <property type="nucleotide sequence ID" value="NZ_JBHSMG010000005.1"/>
</dbReference>
<sequence>MSGPRVAVVYDSFFPLTTGGGERVYRRLCELLVERGATVRYLTRQLWGAADPPRPGFGVEGIWRGDVYDARGARTTSGALAFAFASYRHVRRTRQEYDIVVASALPVLTLIAVRLALRGTGVWLVGDWLEVWSWSKWRGYAGALSGTAAFVLQSLGVHCADLDTVNSSFTAARLTRAGMDPLVLGLVDLGGAPRPAVSASSPPYILFVGRHIPDKRIAALPAALAVARSSIRDLRLIVAGDGPDTPALHRELERTGMSAFTEVVGRVDDDRLAALVAGASALVNPSSREGFGLVVAEVAAAGVPSVVVAGVDNAAVDLIRDGVNGTVASSVAPEDLGGAIVRVVRDGAMRRRTAQWYLQESVAHGLGASVDELLLRYSRWRRSRAR</sequence>
<dbReference type="InterPro" id="IPR050194">
    <property type="entry name" value="Glycosyltransferase_grp1"/>
</dbReference>
<dbReference type="Gene3D" id="3.40.50.2000">
    <property type="entry name" value="Glycogen Phosphorylase B"/>
    <property type="match status" value="2"/>
</dbReference>
<dbReference type="InterPro" id="IPR028098">
    <property type="entry name" value="Glyco_trans_4-like_N"/>
</dbReference>
<comment type="caution">
    <text evidence="6">The sequence shown here is derived from an EMBL/GenBank/DDBJ whole genome shotgun (WGS) entry which is preliminary data.</text>
</comment>
<gene>
    <name evidence="6" type="ORF">ACFPJ4_14170</name>
</gene>
<evidence type="ECO:0000256" key="3">
    <source>
        <dbReference type="ARBA" id="ARBA00022679"/>
    </source>
</evidence>
<dbReference type="SUPFAM" id="SSF53756">
    <property type="entry name" value="UDP-Glycosyltransferase/glycogen phosphorylase"/>
    <property type="match status" value="1"/>
</dbReference>
<organism evidence="6 7">
    <name type="scientific">Lysinimonas soli</name>
    <dbReference type="NCBI Taxonomy" id="1074233"/>
    <lineage>
        <taxon>Bacteria</taxon>
        <taxon>Bacillati</taxon>
        <taxon>Actinomycetota</taxon>
        <taxon>Actinomycetes</taxon>
        <taxon>Micrococcales</taxon>
        <taxon>Microbacteriaceae</taxon>
        <taxon>Lysinimonas</taxon>
    </lineage>
</organism>
<dbReference type="PANTHER" id="PTHR45947:SF3">
    <property type="entry name" value="SULFOQUINOVOSYL TRANSFERASE SQD2"/>
    <property type="match status" value="1"/>
</dbReference>
<evidence type="ECO:0000256" key="1">
    <source>
        <dbReference type="ARBA" id="ARBA00021292"/>
    </source>
</evidence>
<dbReference type="GO" id="GO:0016757">
    <property type="term" value="F:glycosyltransferase activity"/>
    <property type="evidence" value="ECO:0007669"/>
    <property type="project" value="UniProtKB-KW"/>
</dbReference>
<feature type="domain" description="Glycosyl transferase family 1" evidence="4">
    <location>
        <begin position="199"/>
        <end position="354"/>
    </location>
</feature>
<evidence type="ECO:0000259" key="5">
    <source>
        <dbReference type="Pfam" id="PF13439"/>
    </source>
</evidence>
<dbReference type="Proteomes" id="UP001596039">
    <property type="component" value="Unassembled WGS sequence"/>
</dbReference>
<keyword evidence="7" id="KW-1185">Reference proteome</keyword>
<name>A0ABW0NS90_9MICO</name>
<protein>
    <recommendedName>
        <fullName evidence="1">D-inositol 3-phosphate glycosyltransferase</fullName>
    </recommendedName>
</protein>
<feature type="domain" description="Glycosyltransferase subfamily 4-like N-terminal" evidence="5">
    <location>
        <begin position="19"/>
        <end position="181"/>
    </location>
</feature>
<keyword evidence="3 6" id="KW-0808">Transferase</keyword>
<dbReference type="Pfam" id="PF00534">
    <property type="entry name" value="Glycos_transf_1"/>
    <property type="match status" value="1"/>
</dbReference>